<reference evidence="2" key="1">
    <citation type="journal article" date="2014" name="Front. Microbiol.">
        <title>High frequency of phylogenetically diverse reductive dehalogenase-homologous genes in deep subseafloor sedimentary metagenomes.</title>
        <authorList>
            <person name="Kawai M."/>
            <person name="Futagami T."/>
            <person name="Toyoda A."/>
            <person name="Takaki Y."/>
            <person name="Nishi S."/>
            <person name="Hori S."/>
            <person name="Arai W."/>
            <person name="Tsubouchi T."/>
            <person name="Morono Y."/>
            <person name="Uchiyama I."/>
            <person name="Ito T."/>
            <person name="Fujiyama A."/>
            <person name="Inagaki F."/>
            <person name="Takami H."/>
        </authorList>
    </citation>
    <scope>NUCLEOTIDE SEQUENCE</scope>
    <source>
        <strain evidence="2">Expedition CK06-06</strain>
    </source>
</reference>
<feature type="transmembrane region" description="Helical" evidence="1">
    <location>
        <begin position="94"/>
        <end position="111"/>
    </location>
</feature>
<feature type="non-terminal residue" evidence="2">
    <location>
        <position position="165"/>
    </location>
</feature>
<evidence type="ECO:0000256" key="1">
    <source>
        <dbReference type="SAM" id="Phobius"/>
    </source>
</evidence>
<accession>X0RR97</accession>
<sequence length="165" mass="18858">MFGLSLIFSKAGKRIWLKTAGILSFIIDFTVISAVFAIWILQYKQIADEVEKIGQWIPIVAILAILFLILNYVSELREFKTEKVKIIQPTLWKAILSIAGILVLVFALFLGQKLGLETLEVVQEPDEAKRLTKHFEARTYSNTDGDAMPYRLLIPLNYDPQKKYP</sequence>
<keyword evidence="1" id="KW-0812">Transmembrane</keyword>
<dbReference type="AlphaFoldDB" id="X0RR97"/>
<keyword evidence="1" id="KW-0472">Membrane</keyword>
<gene>
    <name evidence="2" type="ORF">S01H1_07770</name>
</gene>
<protein>
    <submittedName>
        <fullName evidence="2">Uncharacterized protein</fullName>
    </submittedName>
</protein>
<keyword evidence="1" id="KW-1133">Transmembrane helix</keyword>
<comment type="caution">
    <text evidence="2">The sequence shown here is derived from an EMBL/GenBank/DDBJ whole genome shotgun (WGS) entry which is preliminary data.</text>
</comment>
<evidence type="ECO:0000313" key="2">
    <source>
        <dbReference type="EMBL" id="GAF71298.1"/>
    </source>
</evidence>
<proteinExistence type="predicted"/>
<feature type="transmembrane region" description="Helical" evidence="1">
    <location>
        <begin position="53"/>
        <end position="73"/>
    </location>
</feature>
<feature type="transmembrane region" description="Helical" evidence="1">
    <location>
        <begin position="20"/>
        <end position="41"/>
    </location>
</feature>
<name>X0RR97_9ZZZZ</name>
<organism evidence="2">
    <name type="scientific">marine sediment metagenome</name>
    <dbReference type="NCBI Taxonomy" id="412755"/>
    <lineage>
        <taxon>unclassified sequences</taxon>
        <taxon>metagenomes</taxon>
        <taxon>ecological metagenomes</taxon>
    </lineage>
</organism>
<dbReference type="EMBL" id="BARS01003990">
    <property type="protein sequence ID" value="GAF71298.1"/>
    <property type="molecule type" value="Genomic_DNA"/>
</dbReference>